<evidence type="ECO:0000256" key="9">
    <source>
        <dbReference type="RuleBase" id="RU369079"/>
    </source>
</evidence>
<comment type="subcellular location">
    <subcellularLocation>
        <location evidence="1 9">Cell inner membrane</location>
        <topology evidence="1 9">Multi-pass membrane protein</topology>
    </subcellularLocation>
</comment>
<dbReference type="PANTHER" id="PTHR35011:SF2">
    <property type="entry name" value="2,3-DIKETO-L-GULONATE TRAP TRANSPORTER SMALL PERMEASE PROTEIN YIAM"/>
    <property type="match status" value="1"/>
</dbReference>
<dbReference type="GO" id="GO:0005886">
    <property type="term" value="C:plasma membrane"/>
    <property type="evidence" value="ECO:0007669"/>
    <property type="project" value="UniProtKB-SubCell"/>
</dbReference>
<feature type="transmembrane region" description="Helical" evidence="9">
    <location>
        <begin position="53"/>
        <end position="71"/>
    </location>
</feature>
<dbReference type="OrthoDB" id="7843639at2"/>
<reference evidence="11 12" key="1">
    <citation type="submission" date="2016-11" db="EMBL/GenBank/DDBJ databases">
        <authorList>
            <person name="Jaros S."/>
            <person name="Januszkiewicz K."/>
            <person name="Wedrychowicz H."/>
        </authorList>
    </citation>
    <scope>NUCLEOTIDE SEQUENCE [LARGE SCALE GENOMIC DNA]</scope>
    <source>
        <strain evidence="11 12">GAS138</strain>
    </source>
</reference>
<gene>
    <name evidence="11" type="ORF">SAMN05443248_4936</name>
</gene>
<dbReference type="AlphaFoldDB" id="A0A1M5TB66"/>
<feature type="transmembrane region" description="Helical" evidence="9">
    <location>
        <begin position="20"/>
        <end position="41"/>
    </location>
</feature>
<dbReference type="GO" id="GO:0015740">
    <property type="term" value="P:C4-dicarboxylate transport"/>
    <property type="evidence" value="ECO:0007669"/>
    <property type="project" value="TreeGrafter"/>
</dbReference>
<evidence type="ECO:0000313" key="11">
    <source>
        <dbReference type="EMBL" id="SHH47969.1"/>
    </source>
</evidence>
<keyword evidence="7 9" id="KW-0472">Membrane</keyword>
<evidence type="ECO:0000256" key="3">
    <source>
        <dbReference type="ARBA" id="ARBA00022475"/>
    </source>
</evidence>
<comment type="function">
    <text evidence="9">Part of the tripartite ATP-independent periplasmic (TRAP) transport system.</text>
</comment>
<evidence type="ECO:0000256" key="5">
    <source>
        <dbReference type="ARBA" id="ARBA00022692"/>
    </source>
</evidence>
<feature type="domain" description="Tripartite ATP-independent periplasmic transporters DctQ component" evidence="10">
    <location>
        <begin position="30"/>
        <end position="158"/>
    </location>
</feature>
<accession>A0A1M5TB66</accession>
<proteinExistence type="inferred from homology"/>
<keyword evidence="6 9" id="KW-1133">Transmembrane helix</keyword>
<evidence type="ECO:0000259" key="10">
    <source>
        <dbReference type="Pfam" id="PF04290"/>
    </source>
</evidence>
<keyword evidence="3" id="KW-1003">Cell membrane</keyword>
<evidence type="ECO:0000256" key="7">
    <source>
        <dbReference type="ARBA" id="ARBA00023136"/>
    </source>
</evidence>
<dbReference type="RefSeq" id="WP_079603655.1">
    <property type="nucleotide sequence ID" value="NZ_LT670817.1"/>
</dbReference>
<comment type="similarity">
    <text evidence="8 9">Belongs to the TRAP transporter small permease family.</text>
</comment>
<evidence type="ECO:0000313" key="12">
    <source>
        <dbReference type="Proteomes" id="UP000189796"/>
    </source>
</evidence>
<comment type="subunit">
    <text evidence="9">The complex comprises the extracytoplasmic solute receptor protein and the two transmembrane proteins.</text>
</comment>
<feature type="transmembrane region" description="Helical" evidence="9">
    <location>
        <begin position="92"/>
        <end position="115"/>
    </location>
</feature>
<evidence type="ECO:0000256" key="4">
    <source>
        <dbReference type="ARBA" id="ARBA00022519"/>
    </source>
</evidence>
<organism evidence="11 12">
    <name type="scientific">Bradyrhizobium erythrophlei</name>
    <dbReference type="NCBI Taxonomy" id="1437360"/>
    <lineage>
        <taxon>Bacteria</taxon>
        <taxon>Pseudomonadati</taxon>
        <taxon>Pseudomonadota</taxon>
        <taxon>Alphaproteobacteria</taxon>
        <taxon>Hyphomicrobiales</taxon>
        <taxon>Nitrobacteraceae</taxon>
        <taxon>Bradyrhizobium</taxon>
    </lineage>
</organism>
<keyword evidence="4 9" id="KW-0997">Cell inner membrane</keyword>
<dbReference type="GO" id="GO:0022857">
    <property type="term" value="F:transmembrane transporter activity"/>
    <property type="evidence" value="ECO:0007669"/>
    <property type="project" value="UniProtKB-UniRule"/>
</dbReference>
<evidence type="ECO:0000256" key="1">
    <source>
        <dbReference type="ARBA" id="ARBA00004429"/>
    </source>
</evidence>
<evidence type="ECO:0000256" key="2">
    <source>
        <dbReference type="ARBA" id="ARBA00022448"/>
    </source>
</evidence>
<dbReference type="Pfam" id="PF04290">
    <property type="entry name" value="DctQ"/>
    <property type="match status" value="1"/>
</dbReference>
<dbReference type="EMBL" id="LT670817">
    <property type="protein sequence ID" value="SHH47969.1"/>
    <property type="molecule type" value="Genomic_DNA"/>
</dbReference>
<name>A0A1M5TB66_9BRAD</name>
<dbReference type="Proteomes" id="UP000189796">
    <property type="component" value="Chromosome I"/>
</dbReference>
<keyword evidence="5 9" id="KW-0812">Transmembrane</keyword>
<feature type="transmembrane region" description="Helical" evidence="9">
    <location>
        <begin position="135"/>
        <end position="153"/>
    </location>
</feature>
<keyword evidence="2 9" id="KW-0813">Transport</keyword>
<dbReference type="PANTHER" id="PTHR35011">
    <property type="entry name" value="2,3-DIKETO-L-GULONATE TRAP TRANSPORTER SMALL PERMEASE PROTEIN YIAM"/>
    <property type="match status" value="1"/>
</dbReference>
<dbReference type="InterPro" id="IPR055348">
    <property type="entry name" value="DctQ"/>
</dbReference>
<protein>
    <recommendedName>
        <fullName evidence="9">TRAP transporter small permease protein</fullName>
    </recommendedName>
</protein>
<evidence type="ECO:0000256" key="6">
    <source>
        <dbReference type="ARBA" id="ARBA00022989"/>
    </source>
</evidence>
<sequence length="189" mass="21633">MAWPKAAVALRWWDRIEETLVGLLGLVALLIGLLQVIGRYFDPARAISYAEEVIVYLIIWAIMIVSSQLVRRDGHVRPDLVLRLLSPRYLRLVEIFNCLVAIVFCGALVWYGWQIVDTSLLIDETSSTDLQFPMWIYYLALPVGSALMLLRYIMRLVRFTSYFDPETMTVGQVLHDEMPSGLPAPHPPR</sequence>
<evidence type="ECO:0000256" key="8">
    <source>
        <dbReference type="ARBA" id="ARBA00038436"/>
    </source>
</evidence>
<dbReference type="InterPro" id="IPR007387">
    <property type="entry name" value="TRAP_DctQ"/>
</dbReference>